<feature type="transmembrane region" description="Helical" evidence="9">
    <location>
        <begin position="109"/>
        <end position="139"/>
    </location>
</feature>
<dbReference type="RefSeq" id="WP_011645823.1">
    <property type="nucleotide sequence ID" value="NZ_ARYI01000001.1"/>
</dbReference>
<dbReference type="EMBL" id="ARYI01000001">
    <property type="protein sequence ID" value="KCZ96265.1"/>
    <property type="molecule type" value="Genomic_DNA"/>
</dbReference>
<dbReference type="Pfam" id="PF01061">
    <property type="entry name" value="ABC2_membrane"/>
    <property type="match status" value="1"/>
</dbReference>
<dbReference type="PANTHER" id="PTHR30413:SF10">
    <property type="entry name" value="CAPSULE POLYSACCHARIDE EXPORT INNER-MEMBRANE PROTEIN CTRC"/>
    <property type="match status" value="1"/>
</dbReference>
<reference evidence="11 12" key="1">
    <citation type="submission" date="2013-04" db="EMBL/GenBank/DDBJ databases">
        <title>Hyphomonas hirschiana VP5 Genome Sequencing.</title>
        <authorList>
            <person name="Lai Q."/>
            <person name="Shao Z."/>
        </authorList>
    </citation>
    <scope>NUCLEOTIDE SEQUENCE [LARGE SCALE GENOMIC DNA]</scope>
    <source>
        <strain evidence="11 12">VP5</strain>
    </source>
</reference>
<keyword evidence="3 9" id="KW-0813">Transport</keyword>
<protein>
    <recommendedName>
        <fullName evidence="9">Transport permease protein</fullName>
    </recommendedName>
</protein>
<evidence type="ECO:0000256" key="9">
    <source>
        <dbReference type="RuleBase" id="RU361157"/>
    </source>
</evidence>
<dbReference type="InterPro" id="IPR013525">
    <property type="entry name" value="ABC2_TM"/>
</dbReference>
<sequence length="264" mass="29187">MEQQIQSAWNYRHFILAAIRAEFKGRVARSKIGALWFVLHPLAIALIYALVLSEVLSAKLAGTEREGAYGIYLLAGISVWTIFSEVTNRCLNIFIEYSSAIKKINFPKIALPLIVLGGALFSHLLLLSAVGLIASFYGFSIQLAWLYLPIPLVLACLMAGGLGVCLGVLNVFSRDVSHVMSVAMNMWFWLTPIVYATNMLPEYMQSFIALNPMTGVVAAYQDIIVFGRAPEWQTLLYPLIAGVLFSALSLFIFRRASSELVDAL</sequence>
<keyword evidence="5 9" id="KW-0812">Transmembrane</keyword>
<feature type="transmembrane region" description="Helical" evidence="9">
    <location>
        <begin position="71"/>
        <end position="88"/>
    </location>
</feature>
<name>A0A059G022_9PROT</name>
<feature type="domain" description="ABC transmembrane type-2" evidence="10">
    <location>
        <begin position="32"/>
        <end position="256"/>
    </location>
</feature>
<feature type="transmembrane region" description="Helical" evidence="9">
    <location>
        <begin position="32"/>
        <end position="51"/>
    </location>
</feature>
<keyword evidence="7" id="KW-0625">Polysaccharide transport</keyword>
<evidence type="ECO:0000256" key="8">
    <source>
        <dbReference type="ARBA" id="ARBA00023136"/>
    </source>
</evidence>
<dbReference type="PANTHER" id="PTHR30413">
    <property type="entry name" value="INNER MEMBRANE TRANSPORT PERMEASE"/>
    <property type="match status" value="1"/>
</dbReference>
<keyword evidence="8 9" id="KW-0472">Membrane</keyword>
<dbReference type="PROSITE" id="PS51012">
    <property type="entry name" value="ABC_TM2"/>
    <property type="match status" value="1"/>
</dbReference>
<dbReference type="PATRIC" id="fig|1280951.3.peg.254"/>
<dbReference type="Proteomes" id="UP000025061">
    <property type="component" value="Unassembled WGS sequence"/>
</dbReference>
<comment type="similarity">
    <text evidence="2 9">Belongs to the ABC-2 integral membrane protein family.</text>
</comment>
<dbReference type="GO" id="GO:0015920">
    <property type="term" value="P:lipopolysaccharide transport"/>
    <property type="evidence" value="ECO:0007669"/>
    <property type="project" value="TreeGrafter"/>
</dbReference>
<evidence type="ECO:0000256" key="1">
    <source>
        <dbReference type="ARBA" id="ARBA00004651"/>
    </source>
</evidence>
<dbReference type="GO" id="GO:0015774">
    <property type="term" value="P:polysaccharide transport"/>
    <property type="evidence" value="ECO:0007669"/>
    <property type="project" value="UniProtKB-KW"/>
</dbReference>
<dbReference type="InterPro" id="IPR047817">
    <property type="entry name" value="ABC2_TM_bact-type"/>
</dbReference>
<keyword evidence="6 9" id="KW-1133">Transmembrane helix</keyword>
<dbReference type="GO" id="GO:0005886">
    <property type="term" value="C:plasma membrane"/>
    <property type="evidence" value="ECO:0007669"/>
    <property type="project" value="UniProtKB-SubCell"/>
</dbReference>
<dbReference type="OrthoDB" id="9786910at2"/>
<evidence type="ECO:0000256" key="7">
    <source>
        <dbReference type="ARBA" id="ARBA00023047"/>
    </source>
</evidence>
<evidence type="ECO:0000256" key="3">
    <source>
        <dbReference type="ARBA" id="ARBA00022448"/>
    </source>
</evidence>
<keyword evidence="4 9" id="KW-1003">Cell membrane</keyword>
<keyword evidence="12" id="KW-1185">Reference proteome</keyword>
<comment type="subcellular location">
    <subcellularLocation>
        <location evidence="9">Cell inner membrane</location>
        <topology evidence="9">Multi-pass membrane protein</topology>
    </subcellularLocation>
    <subcellularLocation>
        <location evidence="1">Cell membrane</location>
        <topology evidence="1">Multi-pass membrane protein</topology>
    </subcellularLocation>
</comment>
<evidence type="ECO:0000256" key="5">
    <source>
        <dbReference type="ARBA" id="ARBA00022692"/>
    </source>
</evidence>
<dbReference type="AlphaFoldDB" id="A0A059G022"/>
<evidence type="ECO:0000256" key="2">
    <source>
        <dbReference type="ARBA" id="ARBA00007783"/>
    </source>
</evidence>
<evidence type="ECO:0000313" key="12">
    <source>
        <dbReference type="Proteomes" id="UP000025061"/>
    </source>
</evidence>
<proteinExistence type="inferred from homology"/>
<comment type="caution">
    <text evidence="11">The sequence shown here is derived from an EMBL/GenBank/DDBJ whole genome shotgun (WGS) entry which is preliminary data.</text>
</comment>
<gene>
    <name evidence="11" type="ORF">HHI_01260</name>
</gene>
<dbReference type="GO" id="GO:0140359">
    <property type="term" value="F:ABC-type transporter activity"/>
    <property type="evidence" value="ECO:0007669"/>
    <property type="project" value="InterPro"/>
</dbReference>
<evidence type="ECO:0000256" key="6">
    <source>
        <dbReference type="ARBA" id="ARBA00022989"/>
    </source>
</evidence>
<accession>A0A059G022</accession>
<evidence type="ECO:0000313" key="11">
    <source>
        <dbReference type="EMBL" id="KCZ96265.1"/>
    </source>
</evidence>
<feature type="transmembrane region" description="Helical" evidence="9">
    <location>
        <begin position="145"/>
        <end position="172"/>
    </location>
</feature>
<evidence type="ECO:0000256" key="4">
    <source>
        <dbReference type="ARBA" id="ARBA00022475"/>
    </source>
</evidence>
<feature type="transmembrane region" description="Helical" evidence="9">
    <location>
        <begin position="235"/>
        <end position="253"/>
    </location>
</feature>
<organism evidence="11 12">
    <name type="scientific">Hyphomonas hirschiana VP5</name>
    <dbReference type="NCBI Taxonomy" id="1280951"/>
    <lineage>
        <taxon>Bacteria</taxon>
        <taxon>Pseudomonadati</taxon>
        <taxon>Pseudomonadota</taxon>
        <taxon>Alphaproteobacteria</taxon>
        <taxon>Hyphomonadales</taxon>
        <taxon>Hyphomonadaceae</taxon>
        <taxon>Hyphomonas</taxon>
    </lineage>
</organism>
<feature type="transmembrane region" description="Helical" evidence="9">
    <location>
        <begin position="179"/>
        <end position="197"/>
    </location>
</feature>
<keyword evidence="7" id="KW-0762">Sugar transport</keyword>
<evidence type="ECO:0000259" key="10">
    <source>
        <dbReference type="PROSITE" id="PS51012"/>
    </source>
</evidence>